<gene>
    <name evidence="2" type="ORF">SLEP1_g9447</name>
</gene>
<feature type="compositionally biased region" description="Polar residues" evidence="1">
    <location>
        <begin position="162"/>
        <end position="172"/>
    </location>
</feature>
<evidence type="ECO:0000313" key="3">
    <source>
        <dbReference type="Proteomes" id="UP001054252"/>
    </source>
</evidence>
<evidence type="ECO:0000313" key="2">
    <source>
        <dbReference type="EMBL" id="GKU96180.1"/>
    </source>
</evidence>
<dbReference type="GO" id="GO:2000012">
    <property type="term" value="P:regulation of auxin polar transport"/>
    <property type="evidence" value="ECO:0007669"/>
    <property type="project" value="InterPro"/>
</dbReference>
<evidence type="ECO:0000256" key="1">
    <source>
        <dbReference type="SAM" id="MobiDB-lite"/>
    </source>
</evidence>
<comment type="caution">
    <text evidence="2">The sequence shown here is derived from an EMBL/GenBank/DDBJ whole genome shotgun (WGS) entry which is preliminary data.</text>
</comment>
<dbReference type="GO" id="GO:0009630">
    <property type="term" value="P:gravitropism"/>
    <property type="evidence" value="ECO:0007669"/>
    <property type="project" value="InterPro"/>
</dbReference>
<organism evidence="2 3">
    <name type="scientific">Rubroshorea leprosula</name>
    <dbReference type="NCBI Taxonomy" id="152421"/>
    <lineage>
        <taxon>Eukaryota</taxon>
        <taxon>Viridiplantae</taxon>
        <taxon>Streptophyta</taxon>
        <taxon>Embryophyta</taxon>
        <taxon>Tracheophyta</taxon>
        <taxon>Spermatophyta</taxon>
        <taxon>Magnoliopsida</taxon>
        <taxon>eudicotyledons</taxon>
        <taxon>Gunneridae</taxon>
        <taxon>Pentapetalae</taxon>
        <taxon>rosids</taxon>
        <taxon>malvids</taxon>
        <taxon>Malvales</taxon>
        <taxon>Dipterocarpaceae</taxon>
        <taxon>Rubroshorea</taxon>
    </lineage>
</organism>
<name>A0AAV5IAL6_9ROSI</name>
<proteinExistence type="predicted"/>
<dbReference type="PANTHER" id="PTHR34959:SF3">
    <property type="entry name" value="PROTEIN LAZY 1"/>
    <property type="match status" value="1"/>
</dbReference>
<sequence length="360" mass="40566">MEFSEKSKMKLLGWMQLSFLNSSLLSYGVVGWMHQKFSQNNIEPLKDFTIGQVSQDDHQFYPKLSKPFRQPQRDSHRRSFTGIEAAQVEGNHEEEPSGAISELFPGFLAVGTLGSDPNITDPSTPTFTISAENITEKETEISENEFKLVNDSSRRDCHVSAGRSSHCSTLTPSEKPLEGPGTNVNGTTVFPLQGYHFGSIIEWSEKTTEEKKEHRTTLGELFHKTKTVEENYGGKYQREGKRIEKEADKSAVHVMKKMLKKKMLHATKSSTAADDGNAHSVSAETNLRKKCNLYHGHNNGSHELADEDIMVFPQRAFSKDSIRCYKSQSKPTQTMISCNDSSGNREYWIKTDADYLVLEL</sequence>
<dbReference type="PANTHER" id="PTHR34959">
    <property type="entry name" value="PROTEIN LAZY 1"/>
    <property type="match status" value="1"/>
</dbReference>
<accession>A0AAV5IAL6</accession>
<dbReference type="EMBL" id="BPVZ01000010">
    <property type="protein sequence ID" value="GKU96180.1"/>
    <property type="molecule type" value="Genomic_DNA"/>
</dbReference>
<reference evidence="2 3" key="1">
    <citation type="journal article" date="2021" name="Commun. Biol.">
        <title>The genome of Shorea leprosula (Dipterocarpaceae) highlights the ecological relevance of drought in aseasonal tropical rainforests.</title>
        <authorList>
            <person name="Ng K.K.S."/>
            <person name="Kobayashi M.J."/>
            <person name="Fawcett J.A."/>
            <person name="Hatakeyama M."/>
            <person name="Paape T."/>
            <person name="Ng C.H."/>
            <person name="Ang C.C."/>
            <person name="Tnah L.H."/>
            <person name="Lee C.T."/>
            <person name="Nishiyama T."/>
            <person name="Sese J."/>
            <person name="O'Brien M.J."/>
            <person name="Copetti D."/>
            <person name="Mohd Noor M.I."/>
            <person name="Ong R.C."/>
            <person name="Putra M."/>
            <person name="Sireger I.Z."/>
            <person name="Indrioko S."/>
            <person name="Kosugi Y."/>
            <person name="Izuno A."/>
            <person name="Isagi Y."/>
            <person name="Lee S.L."/>
            <person name="Shimizu K.K."/>
        </authorList>
    </citation>
    <scope>NUCLEOTIDE SEQUENCE [LARGE SCALE GENOMIC DNA]</scope>
    <source>
        <strain evidence="2">214</strain>
    </source>
</reference>
<dbReference type="AlphaFoldDB" id="A0AAV5IAL6"/>
<dbReference type="Proteomes" id="UP001054252">
    <property type="component" value="Unassembled WGS sequence"/>
</dbReference>
<feature type="region of interest" description="Disordered" evidence="1">
    <location>
        <begin position="161"/>
        <end position="183"/>
    </location>
</feature>
<keyword evidence="3" id="KW-1185">Reference proteome</keyword>
<dbReference type="InterPro" id="IPR038928">
    <property type="entry name" value="LAZY1"/>
</dbReference>
<protein>
    <submittedName>
        <fullName evidence="2">Uncharacterized protein</fullName>
    </submittedName>
</protein>